<name>A0A8J3DIC1_9HYPH</name>
<dbReference type="Gene3D" id="3.40.50.150">
    <property type="entry name" value="Vaccinia Virus protein VP39"/>
    <property type="match status" value="1"/>
</dbReference>
<evidence type="ECO:0000256" key="3">
    <source>
        <dbReference type="ARBA" id="ARBA00022691"/>
    </source>
</evidence>
<dbReference type="PANTHER" id="PTHR47816">
    <property type="entry name" value="RIBOSOMAL RNA SMALL SUBUNIT METHYLTRANSFERASE C"/>
    <property type="match status" value="1"/>
</dbReference>
<dbReference type="Proteomes" id="UP000641137">
    <property type="component" value="Unassembled WGS sequence"/>
</dbReference>
<evidence type="ECO:0000259" key="5">
    <source>
        <dbReference type="Pfam" id="PF05175"/>
    </source>
</evidence>
<sequence>MNEALKTLFHPFETGSLENPAANDRVLFLDVEADRSLPMDFPKPAFCVQPSRPAYLAAKGYGWTVEPRLSEGTFDAALILGGRYRGRSEARVAEALRAVKEGGLIVVAASKDDGAQSLRKRIAQLVEIEGSEPKYHGIAFWFRRPVACEAAVEQLQAATAEIPGTGGMKAPVGVFSHDRIDVGSKLLVAHLPELKGRVADYGAGWGYLSAHALKVSGKITHLDLYEADFEALEAARANLDEQASEAELSLKWLDLTREEISGIYDAVIMNPPFHKGRAAEPSLGQAFIKKAAARLRPGGRLYMVANRQLPYEAVLQQAFGNYTQLADQAGFKVLTARR</sequence>
<dbReference type="SUPFAM" id="SSF53335">
    <property type="entry name" value="S-adenosyl-L-methionine-dependent methyltransferases"/>
    <property type="match status" value="1"/>
</dbReference>
<dbReference type="InterPro" id="IPR046977">
    <property type="entry name" value="RsmC/RlmG"/>
</dbReference>
<accession>A0A8J3DIC1</accession>
<dbReference type="Pfam" id="PF05175">
    <property type="entry name" value="MTS"/>
    <property type="match status" value="1"/>
</dbReference>
<keyword evidence="4" id="KW-0175">Coiled coil</keyword>
<feature type="coiled-coil region" evidence="4">
    <location>
        <begin position="222"/>
        <end position="249"/>
    </location>
</feature>
<dbReference type="AlphaFoldDB" id="A0A8J3DIC1"/>
<keyword evidence="3" id="KW-0949">S-adenosyl-L-methionine</keyword>
<dbReference type="GO" id="GO:0008757">
    <property type="term" value="F:S-adenosylmethionine-dependent methyltransferase activity"/>
    <property type="evidence" value="ECO:0007669"/>
    <property type="project" value="InterPro"/>
</dbReference>
<organism evidence="6 7">
    <name type="scientific">Limoniibacter endophyticus</name>
    <dbReference type="NCBI Taxonomy" id="1565040"/>
    <lineage>
        <taxon>Bacteria</taxon>
        <taxon>Pseudomonadati</taxon>
        <taxon>Pseudomonadota</taxon>
        <taxon>Alphaproteobacteria</taxon>
        <taxon>Hyphomicrobiales</taxon>
        <taxon>Bartonellaceae</taxon>
        <taxon>Limoniibacter</taxon>
    </lineage>
</organism>
<dbReference type="GO" id="GO:0032259">
    <property type="term" value="P:methylation"/>
    <property type="evidence" value="ECO:0007669"/>
    <property type="project" value="UniProtKB-KW"/>
</dbReference>
<dbReference type="InterPro" id="IPR007848">
    <property type="entry name" value="Small_mtfrase_dom"/>
</dbReference>
<evidence type="ECO:0000313" key="7">
    <source>
        <dbReference type="Proteomes" id="UP000641137"/>
    </source>
</evidence>
<gene>
    <name evidence="6" type="ORF">GCM10010136_15960</name>
</gene>
<evidence type="ECO:0000313" key="6">
    <source>
        <dbReference type="EMBL" id="GHC69792.1"/>
    </source>
</evidence>
<comment type="caution">
    <text evidence="6">The sequence shown here is derived from an EMBL/GenBank/DDBJ whole genome shotgun (WGS) entry which is preliminary data.</text>
</comment>
<feature type="domain" description="Methyltransferase small" evidence="5">
    <location>
        <begin position="169"/>
        <end position="334"/>
    </location>
</feature>
<dbReference type="InterPro" id="IPR029063">
    <property type="entry name" value="SAM-dependent_MTases_sf"/>
</dbReference>
<evidence type="ECO:0000256" key="4">
    <source>
        <dbReference type="SAM" id="Coils"/>
    </source>
</evidence>
<dbReference type="RefSeq" id="WP_189489454.1">
    <property type="nucleotide sequence ID" value="NZ_BMZO01000004.1"/>
</dbReference>
<dbReference type="EMBL" id="BMZO01000004">
    <property type="protein sequence ID" value="GHC69792.1"/>
    <property type="molecule type" value="Genomic_DNA"/>
</dbReference>
<dbReference type="PANTHER" id="PTHR47816:SF4">
    <property type="entry name" value="RIBOSOMAL RNA SMALL SUBUNIT METHYLTRANSFERASE C"/>
    <property type="match status" value="1"/>
</dbReference>
<protein>
    <submittedName>
        <fullName evidence="6">Methyltransferase</fullName>
    </submittedName>
</protein>
<reference evidence="6" key="1">
    <citation type="journal article" date="2014" name="Int. J. Syst. Evol. Microbiol.">
        <title>Complete genome sequence of Corynebacterium casei LMG S-19264T (=DSM 44701T), isolated from a smear-ripened cheese.</title>
        <authorList>
            <consortium name="US DOE Joint Genome Institute (JGI-PGF)"/>
            <person name="Walter F."/>
            <person name="Albersmeier A."/>
            <person name="Kalinowski J."/>
            <person name="Ruckert C."/>
        </authorList>
    </citation>
    <scope>NUCLEOTIDE SEQUENCE</scope>
    <source>
        <strain evidence="6">KCTC 42097</strain>
    </source>
</reference>
<evidence type="ECO:0000256" key="2">
    <source>
        <dbReference type="ARBA" id="ARBA00022679"/>
    </source>
</evidence>
<evidence type="ECO:0000256" key="1">
    <source>
        <dbReference type="ARBA" id="ARBA00022603"/>
    </source>
</evidence>
<keyword evidence="2" id="KW-0808">Transferase</keyword>
<keyword evidence="7" id="KW-1185">Reference proteome</keyword>
<keyword evidence="1 6" id="KW-0489">Methyltransferase</keyword>
<dbReference type="CDD" id="cd02440">
    <property type="entry name" value="AdoMet_MTases"/>
    <property type="match status" value="1"/>
</dbReference>
<proteinExistence type="predicted"/>
<reference evidence="6" key="2">
    <citation type="submission" date="2020-09" db="EMBL/GenBank/DDBJ databases">
        <authorList>
            <person name="Sun Q."/>
            <person name="Kim S."/>
        </authorList>
    </citation>
    <scope>NUCLEOTIDE SEQUENCE</scope>
    <source>
        <strain evidence="6">KCTC 42097</strain>
    </source>
</reference>